<dbReference type="GO" id="GO:0045892">
    <property type="term" value="P:negative regulation of DNA-templated transcription"/>
    <property type="evidence" value="ECO:0007669"/>
    <property type="project" value="TreeGrafter"/>
</dbReference>
<keyword evidence="3" id="KW-0804">Transcription</keyword>
<keyword evidence="7" id="KW-1185">Reference proteome</keyword>
<dbReference type="Proteomes" id="UP000474159">
    <property type="component" value="Unassembled WGS sequence"/>
</dbReference>
<evidence type="ECO:0000313" key="7">
    <source>
        <dbReference type="Proteomes" id="UP000474159"/>
    </source>
</evidence>
<dbReference type="Gene3D" id="3.30.450.40">
    <property type="match status" value="1"/>
</dbReference>
<dbReference type="SUPFAM" id="SSF55781">
    <property type="entry name" value="GAF domain-like"/>
    <property type="match status" value="1"/>
</dbReference>
<evidence type="ECO:0000256" key="3">
    <source>
        <dbReference type="ARBA" id="ARBA00023163"/>
    </source>
</evidence>
<dbReference type="GO" id="GO:0003700">
    <property type="term" value="F:DNA-binding transcription factor activity"/>
    <property type="evidence" value="ECO:0007669"/>
    <property type="project" value="TreeGrafter"/>
</dbReference>
<dbReference type="Pfam" id="PF09339">
    <property type="entry name" value="HTH_IclR"/>
    <property type="match status" value="1"/>
</dbReference>
<dbReference type="EMBL" id="VZZK01000043">
    <property type="protein sequence ID" value="KAB1073325.1"/>
    <property type="molecule type" value="Genomic_DNA"/>
</dbReference>
<evidence type="ECO:0000313" key="6">
    <source>
        <dbReference type="EMBL" id="KAB1073325.1"/>
    </source>
</evidence>
<dbReference type="GO" id="GO:0003677">
    <property type="term" value="F:DNA binding"/>
    <property type="evidence" value="ECO:0007669"/>
    <property type="project" value="UniProtKB-KW"/>
</dbReference>
<dbReference type="PANTHER" id="PTHR30136:SF24">
    <property type="entry name" value="HTH-TYPE TRANSCRIPTIONAL REPRESSOR ALLR"/>
    <property type="match status" value="1"/>
</dbReference>
<dbReference type="InterPro" id="IPR036388">
    <property type="entry name" value="WH-like_DNA-bd_sf"/>
</dbReference>
<dbReference type="PROSITE" id="PS51078">
    <property type="entry name" value="ICLR_ED"/>
    <property type="match status" value="1"/>
</dbReference>
<proteinExistence type="predicted"/>
<gene>
    <name evidence="6" type="ORF">F6X53_27195</name>
</gene>
<feature type="domain" description="IclR-ED" evidence="5">
    <location>
        <begin position="79"/>
        <end position="262"/>
    </location>
</feature>
<keyword evidence="2" id="KW-0238">DNA-binding</keyword>
<dbReference type="InterPro" id="IPR029016">
    <property type="entry name" value="GAF-like_dom_sf"/>
</dbReference>
<dbReference type="AlphaFoldDB" id="A0A6L3SQB9"/>
<evidence type="ECO:0000256" key="1">
    <source>
        <dbReference type="ARBA" id="ARBA00023015"/>
    </source>
</evidence>
<dbReference type="PROSITE" id="PS51077">
    <property type="entry name" value="HTH_ICLR"/>
    <property type="match status" value="1"/>
</dbReference>
<sequence length="262" mass="27832">MRPGEAIAPKPGVPLVRALERGVALLRAFSAEKPNRTLTDLAQATSLDKGTARRLLHTLALCGLVAHDERTGFYALTIGVLELGAAVETGRALHEVAAPYLAEIAETTRATTFLWVHHEGSALCVGRVRAPVPSVEVPWSTIGTRIPLHCGAGPRTLLAFLPAPEREAVLARPLPRRTPATQTDADQLRAEAARIRAQGWEFAVDDFVMGLCALGAPIFEPGGALAGSLSITTLTGQIAQDEVAHHLRPILRAAAEIRAKLG</sequence>
<dbReference type="InterPro" id="IPR036390">
    <property type="entry name" value="WH_DNA-bd_sf"/>
</dbReference>
<dbReference type="SMART" id="SM00346">
    <property type="entry name" value="HTH_ICLR"/>
    <property type="match status" value="1"/>
</dbReference>
<accession>A0A6L3SQB9</accession>
<organism evidence="6 7">
    <name type="scientific">Methylobacterium soli</name>
    <dbReference type="NCBI Taxonomy" id="553447"/>
    <lineage>
        <taxon>Bacteria</taxon>
        <taxon>Pseudomonadati</taxon>
        <taxon>Pseudomonadota</taxon>
        <taxon>Alphaproteobacteria</taxon>
        <taxon>Hyphomicrobiales</taxon>
        <taxon>Methylobacteriaceae</taxon>
        <taxon>Methylobacterium</taxon>
    </lineage>
</organism>
<dbReference type="PANTHER" id="PTHR30136">
    <property type="entry name" value="HELIX-TURN-HELIX TRANSCRIPTIONAL REGULATOR, ICLR FAMILY"/>
    <property type="match status" value="1"/>
</dbReference>
<dbReference type="InterPro" id="IPR050707">
    <property type="entry name" value="HTH_MetabolicPath_Reg"/>
</dbReference>
<reference evidence="6 7" key="1">
    <citation type="submission" date="2019-09" db="EMBL/GenBank/DDBJ databases">
        <title>YIM 48816 draft genome.</title>
        <authorList>
            <person name="Jiang L."/>
        </authorList>
    </citation>
    <scope>NUCLEOTIDE SEQUENCE [LARGE SCALE GENOMIC DNA]</scope>
    <source>
        <strain evidence="6 7">YIM 48816</strain>
    </source>
</reference>
<comment type="caution">
    <text evidence="6">The sequence shown here is derived from an EMBL/GenBank/DDBJ whole genome shotgun (WGS) entry which is preliminary data.</text>
</comment>
<dbReference type="SUPFAM" id="SSF46785">
    <property type="entry name" value="Winged helix' DNA-binding domain"/>
    <property type="match status" value="1"/>
</dbReference>
<feature type="domain" description="HTH iclR-type" evidence="4">
    <location>
        <begin position="16"/>
        <end position="78"/>
    </location>
</feature>
<name>A0A6L3SQB9_9HYPH</name>
<protein>
    <submittedName>
        <fullName evidence="6">IclR family transcriptional regulator</fullName>
    </submittedName>
</protein>
<dbReference type="OrthoDB" id="6811967at2"/>
<evidence type="ECO:0000259" key="4">
    <source>
        <dbReference type="PROSITE" id="PS51077"/>
    </source>
</evidence>
<keyword evidence="1" id="KW-0805">Transcription regulation</keyword>
<dbReference type="RefSeq" id="WP_151004274.1">
    <property type="nucleotide sequence ID" value="NZ_BPQY01000454.1"/>
</dbReference>
<dbReference type="InterPro" id="IPR005471">
    <property type="entry name" value="Tscrpt_reg_IclR_N"/>
</dbReference>
<dbReference type="InterPro" id="IPR014757">
    <property type="entry name" value="Tscrpt_reg_IclR_C"/>
</dbReference>
<dbReference type="Pfam" id="PF01614">
    <property type="entry name" value="IclR_C"/>
    <property type="match status" value="1"/>
</dbReference>
<dbReference type="Gene3D" id="1.10.10.10">
    <property type="entry name" value="Winged helix-like DNA-binding domain superfamily/Winged helix DNA-binding domain"/>
    <property type="match status" value="1"/>
</dbReference>
<evidence type="ECO:0000256" key="2">
    <source>
        <dbReference type="ARBA" id="ARBA00023125"/>
    </source>
</evidence>
<evidence type="ECO:0000259" key="5">
    <source>
        <dbReference type="PROSITE" id="PS51078"/>
    </source>
</evidence>